<dbReference type="PANTHER" id="PTHR12242:SF1">
    <property type="entry name" value="MYND-TYPE DOMAIN-CONTAINING PROTEIN"/>
    <property type="match status" value="1"/>
</dbReference>
<accession>A0ABY6ULC5</accession>
<dbReference type="Proteomes" id="UP000766486">
    <property type="component" value="Unassembled WGS sequence"/>
</dbReference>
<feature type="transmembrane region" description="Helical" evidence="1">
    <location>
        <begin position="181"/>
        <end position="200"/>
    </location>
</feature>
<evidence type="ECO:0000313" key="2">
    <source>
        <dbReference type="EMBL" id="VUC32082.1"/>
    </source>
</evidence>
<gene>
    <name evidence="2" type="ORF">CLO192961_LOCUS320709</name>
</gene>
<feature type="transmembrane region" description="Helical" evidence="1">
    <location>
        <begin position="73"/>
        <end position="91"/>
    </location>
</feature>
<feature type="transmembrane region" description="Helical" evidence="1">
    <location>
        <begin position="111"/>
        <end position="130"/>
    </location>
</feature>
<keyword evidence="1" id="KW-0472">Membrane</keyword>
<sequence>MRYKAFSFGSDPWDPSNRFVSSWLLSPWLLFAGRLLIGLYALATRLYSIVWRCTHDDCASAGRSFPSLTVQTYWGIVCYFLVASVHTGYYAFHGRSLLQRLCRPLQAMHALFYSTIVTLPLLVTIVYWGILFDGYPLDNEGGHHSATFVIWDDVSHHAVNGAFALFEIVIPRTAPMLWVHAFWLLIILALYIGLAFLTLATQGFYMYPFLDYRAVGGRAMVAAYLIGFAAGAVLVFCAVQAVIWFRRWATETKLGLNGKAAEMAGRSHDLS</sequence>
<dbReference type="PANTHER" id="PTHR12242">
    <property type="entry name" value="OS02G0130600 PROTEIN-RELATED"/>
    <property type="match status" value="1"/>
</dbReference>
<evidence type="ECO:0008006" key="4">
    <source>
        <dbReference type="Google" id="ProtNLM"/>
    </source>
</evidence>
<keyword evidence="3" id="KW-1185">Reference proteome</keyword>
<evidence type="ECO:0000256" key="1">
    <source>
        <dbReference type="SAM" id="Phobius"/>
    </source>
</evidence>
<comment type="caution">
    <text evidence="2">The sequence shown here is derived from an EMBL/GenBank/DDBJ whole genome shotgun (WGS) entry which is preliminary data.</text>
</comment>
<keyword evidence="1" id="KW-0812">Transmembrane</keyword>
<protein>
    <recommendedName>
        <fullName evidence="4">FAR-17a/AIG1-like protein</fullName>
    </recommendedName>
</protein>
<organism evidence="2 3">
    <name type="scientific">Bionectria ochroleuca</name>
    <name type="common">Gliocladium roseum</name>
    <dbReference type="NCBI Taxonomy" id="29856"/>
    <lineage>
        <taxon>Eukaryota</taxon>
        <taxon>Fungi</taxon>
        <taxon>Dikarya</taxon>
        <taxon>Ascomycota</taxon>
        <taxon>Pezizomycotina</taxon>
        <taxon>Sordariomycetes</taxon>
        <taxon>Hypocreomycetidae</taxon>
        <taxon>Hypocreales</taxon>
        <taxon>Bionectriaceae</taxon>
        <taxon>Clonostachys</taxon>
    </lineage>
</organism>
<name>A0ABY6ULC5_BIOOC</name>
<feature type="transmembrane region" description="Helical" evidence="1">
    <location>
        <begin position="221"/>
        <end position="245"/>
    </location>
</feature>
<reference evidence="2 3" key="1">
    <citation type="submission" date="2019-06" db="EMBL/GenBank/DDBJ databases">
        <authorList>
            <person name="Broberg M."/>
        </authorList>
    </citation>
    <scope>NUCLEOTIDE SEQUENCE [LARGE SCALE GENOMIC DNA]</scope>
</reference>
<dbReference type="EMBL" id="CABFNS010000844">
    <property type="protein sequence ID" value="VUC32082.1"/>
    <property type="molecule type" value="Genomic_DNA"/>
</dbReference>
<keyword evidence="1" id="KW-1133">Transmembrane helix</keyword>
<evidence type="ECO:0000313" key="3">
    <source>
        <dbReference type="Proteomes" id="UP000766486"/>
    </source>
</evidence>
<proteinExistence type="predicted"/>
<feature type="transmembrane region" description="Helical" evidence="1">
    <location>
        <begin position="20"/>
        <end position="42"/>
    </location>
</feature>